<keyword evidence="1" id="KW-0732">Signal</keyword>
<reference evidence="4" key="2">
    <citation type="journal article" date="2021" name="PeerJ">
        <title>Extensive microbial diversity within the chicken gut microbiome revealed by metagenomics and culture.</title>
        <authorList>
            <person name="Gilroy R."/>
            <person name="Ravi A."/>
            <person name="Getino M."/>
            <person name="Pursley I."/>
            <person name="Horton D.L."/>
            <person name="Alikhan N.F."/>
            <person name="Baker D."/>
            <person name="Gharbi K."/>
            <person name="Hall N."/>
            <person name="Watson M."/>
            <person name="Adriaenssens E.M."/>
            <person name="Foster-Nyarko E."/>
            <person name="Jarju S."/>
            <person name="Secka A."/>
            <person name="Antonio M."/>
            <person name="Oren A."/>
            <person name="Chaudhuri R.R."/>
            <person name="La Ragione R."/>
            <person name="Hildebrand F."/>
            <person name="Pallen M.J."/>
        </authorList>
    </citation>
    <scope>NUCLEOTIDE SEQUENCE</scope>
    <source>
        <strain evidence="4">ChiSjej6B24-2974</strain>
    </source>
</reference>
<evidence type="ECO:0000259" key="3">
    <source>
        <dbReference type="Pfam" id="PF13026"/>
    </source>
</evidence>
<organism evidence="4 5">
    <name type="scientific">Candidatus Pullichristensenella stercorigallinarum</name>
    <dbReference type="NCBI Taxonomy" id="2840909"/>
    <lineage>
        <taxon>Bacteria</taxon>
        <taxon>Bacillati</taxon>
        <taxon>Bacillota</taxon>
        <taxon>Clostridia</taxon>
        <taxon>Candidatus Pullichristensenella</taxon>
    </lineage>
</organism>
<dbReference type="PANTHER" id="PTHR43265">
    <property type="entry name" value="ESTERASE ESTD"/>
    <property type="match status" value="1"/>
</dbReference>
<evidence type="ECO:0000313" key="5">
    <source>
        <dbReference type="Proteomes" id="UP000824260"/>
    </source>
</evidence>
<feature type="domain" description="Serine aminopeptidase S33" evidence="2">
    <location>
        <begin position="191"/>
        <end position="409"/>
    </location>
</feature>
<protein>
    <submittedName>
        <fullName evidence="4">Alpha/beta fold hydrolase</fullName>
    </submittedName>
</protein>
<dbReference type="SUPFAM" id="SSF53474">
    <property type="entry name" value="alpha/beta-Hydrolases"/>
    <property type="match status" value="1"/>
</dbReference>
<dbReference type="InterPro" id="IPR024981">
    <property type="entry name" value="DUF3887"/>
</dbReference>
<dbReference type="PANTHER" id="PTHR43265:SF1">
    <property type="entry name" value="ESTERASE ESTD"/>
    <property type="match status" value="1"/>
</dbReference>
<dbReference type="Pfam" id="PF12146">
    <property type="entry name" value="Hydrolase_4"/>
    <property type="match status" value="1"/>
</dbReference>
<evidence type="ECO:0000259" key="2">
    <source>
        <dbReference type="Pfam" id="PF12146"/>
    </source>
</evidence>
<reference evidence="4" key="1">
    <citation type="submission" date="2020-10" db="EMBL/GenBank/DDBJ databases">
        <authorList>
            <person name="Gilroy R."/>
        </authorList>
    </citation>
    <scope>NUCLEOTIDE SEQUENCE</scope>
    <source>
        <strain evidence="4">ChiSjej6B24-2974</strain>
    </source>
</reference>
<sequence>MRRVLTFLLIFSVLLIPMPAFAEEDAGAWALGVLDQLANGDFETVYENSDVAMQDALGSADGMASVWAQLTNMLGALEDTQVVETGEQSGYRLVSVQCAFANADALLALAFDAQGHLSSLGLTSMTARNTGDEADADGYIEEAVVLRAGQDDATNGLLTLPEGESPFPAVVMVHGSGASDLNETAYANAPFRDLAHGLARLGVASIRYDKYTYAHPEMCMDADFTVDDEYTRDAVEAAALLAKDARIGDIYLLGHSQGAMLGPRIMGAIREEVGDRLQGGVLLAGSPLPMWEIQYHQNLEVLSTLTGDVLEENRALVEAEVEKVDTLAGLSDAELQKQTLFGINAYYQMDEMRVDTVQTAVSIGLPLFIAQGGKDWQVRPVDGIEAWQEELPEEFDATYKLYQNMNHMLADLEGEMTGTAADYMDADAHVSETLIGDIAAWINER</sequence>
<name>A0A9D0ZJZ1_9FIRM</name>
<comment type="caution">
    <text evidence="4">The sequence shown here is derived from an EMBL/GenBank/DDBJ whole genome shotgun (WGS) entry which is preliminary data.</text>
</comment>
<dbReference type="GO" id="GO:0052689">
    <property type="term" value="F:carboxylic ester hydrolase activity"/>
    <property type="evidence" value="ECO:0007669"/>
    <property type="project" value="TreeGrafter"/>
</dbReference>
<dbReference type="InterPro" id="IPR053145">
    <property type="entry name" value="AB_hydrolase_Est10"/>
</dbReference>
<dbReference type="InterPro" id="IPR022742">
    <property type="entry name" value="Hydrolase_4"/>
</dbReference>
<dbReference type="InterPro" id="IPR029058">
    <property type="entry name" value="AB_hydrolase_fold"/>
</dbReference>
<accession>A0A9D0ZJZ1</accession>
<dbReference type="Proteomes" id="UP000824260">
    <property type="component" value="Unassembled WGS sequence"/>
</dbReference>
<dbReference type="AlphaFoldDB" id="A0A9D0ZJZ1"/>
<keyword evidence="4" id="KW-0378">Hydrolase</keyword>
<dbReference type="EMBL" id="DVFZ01000020">
    <property type="protein sequence ID" value="HIQ81838.1"/>
    <property type="molecule type" value="Genomic_DNA"/>
</dbReference>
<feature type="domain" description="DUF3887" evidence="3">
    <location>
        <begin position="33"/>
        <end position="120"/>
    </location>
</feature>
<dbReference type="Pfam" id="PF13026">
    <property type="entry name" value="DUF3887"/>
    <property type="match status" value="1"/>
</dbReference>
<evidence type="ECO:0000313" key="4">
    <source>
        <dbReference type="EMBL" id="HIQ81838.1"/>
    </source>
</evidence>
<gene>
    <name evidence="4" type="ORF">IAA52_01915</name>
</gene>
<proteinExistence type="predicted"/>
<evidence type="ECO:0000256" key="1">
    <source>
        <dbReference type="SAM" id="SignalP"/>
    </source>
</evidence>
<feature type="signal peptide" evidence="1">
    <location>
        <begin position="1"/>
        <end position="22"/>
    </location>
</feature>
<dbReference type="Gene3D" id="3.40.50.1820">
    <property type="entry name" value="alpha/beta hydrolase"/>
    <property type="match status" value="1"/>
</dbReference>
<dbReference type="Gene3D" id="3.10.450.590">
    <property type="match status" value="1"/>
</dbReference>
<feature type="chain" id="PRO_5039557306" evidence="1">
    <location>
        <begin position="23"/>
        <end position="445"/>
    </location>
</feature>